<comment type="similarity">
    <text evidence="1">Belongs to the ComF/GntX family.</text>
</comment>
<dbReference type="HOGENOM" id="CLU_054549_1_2_0"/>
<dbReference type="eggNOG" id="COG1040">
    <property type="taxonomic scope" value="Bacteria"/>
</dbReference>
<reference evidence="3 4" key="2">
    <citation type="journal article" date="2010" name="Stand. Genomic Sci.">
        <title>Complete genome sequence of Sebaldella termitidis type strain (NCTC 11300).</title>
        <authorList>
            <person name="Harmon-Smith M."/>
            <person name="Celia L."/>
            <person name="Chertkov O."/>
            <person name="Lapidus A."/>
            <person name="Copeland A."/>
            <person name="Glavina Del Rio T."/>
            <person name="Nolan M."/>
            <person name="Lucas S."/>
            <person name="Tice H."/>
            <person name="Cheng J.F."/>
            <person name="Han C."/>
            <person name="Detter J.C."/>
            <person name="Bruce D."/>
            <person name="Goodwin L."/>
            <person name="Pitluck S."/>
            <person name="Pati A."/>
            <person name="Liolios K."/>
            <person name="Ivanova N."/>
            <person name="Mavromatis K."/>
            <person name="Mikhailova N."/>
            <person name="Chen A."/>
            <person name="Palaniappan K."/>
            <person name="Land M."/>
            <person name="Hauser L."/>
            <person name="Chang Y.J."/>
            <person name="Jeffries C.D."/>
            <person name="Brettin T."/>
            <person name="Goker M."/>
            <person name="Beck B."/>
            <person name="Bristow J."/>
            <person name="Eisen J.A."/>
            <person name="Markowitz V."/>
            <person name="Hugenholtz P."/>
            <person name="Kyrpides N.C."/>
            <person name="Klenk H.P."/>
            <person name="Chen F."/>
        </authorList>
    </citation>
    <scope>NUCLEOTIDE SEQUENCE [LARGE SCALE GENOMIC DNA]</scope>
    <source>
        <strain evidence="4">ATCC 33386 / NCTC 11300</strain>
    </source>
</reference>
<name>D1ANT9_SEBTE</name>
<protein>
    <submittedName>
        <fullName evidence="3">Amidophosphoribosyltransferase-like protein</fullName>
    </submittedName>
</protein>
<dbReference type="Proteomes" id="UP000000845">
    <property type="component" value="Chromosome"/>
</dbReference>
<dbReference type="SUPFAM" id="SSF53271">
    <property type="entry name" value="PRTase-like"/>
    <property type="match status" value="1"/>
</dbReference>
<dbReference type="PANTHER" id="PTHR47505:SF1">
    <property type="entry name" value="DNA UTILIZATION PROTEIN YHGH"/>
    <property type="match status" value="1"/>
</dbReference>
<dbReference type="PANTHER" id="PTHR47505">
    <property type="entry name" value="DNA UTILIZATION PROTEIN YHGH"/>
    <property type="match status" value="1"/>
</dbReference>
<dbReference type="Gene3D" id="3.40.50.2020">
    <property type="match status" value="1"/>
</dbReference>
<evidence type="ECO:0000313" key="3">
    <source>
        <dbReference type="EMBL" id="ACZ09893.1"/>
    </source>
</evidence>
<dbReference type="InterPro" id="IPR051910">
    <property type="entry name" value="ComF/GntX_DNA_util-trans"/>
</dbReference>
<organism evidence="3 4">
    <name type="scientific">Sebaldella termitidis (strain ATCC 33386 / NCTC 11300)</name>
    <dbReference type="NCBI Taxonomy" id="526218"/>
    <lineage>
        <taxon>Bacteria</taxon>
        <taxon>Fusobacteriati</taxon>
        <taxon>Fusobacteriota</taxon>
        <taxon>Fusobacteriia</taxon>
        <taxon>Fusobacteriales</taxon>
        <taxon>Leptotrichiaceae</taxon>
        <taxon>Sebaldella</taxon>
    </lineage>
</organism>
<sequence length="216" mass="25296">MKNLLWNFKKVFFKDTDLLTAEKLNNTNISDKTLEIFRLRGSLKQINNIYYFWNYDRDFKLLISKLKFRGQKNIAKDIACLIENGVGFVLEKEDIDYIIPVPISTQRESERGFNQTEVLLDALKIHYLKIKRIKNTKKMFKILEENKRNQNIKNSFFINNDTNLSNKNILLFDDIVTTGATLREIKSEILKKYKVNKIVVLALAAAREIKLNKGSV</sequence>
<evidence type="ECO:0000259" key="2">
    <source>
        <dbReference type="Pfam" id="PF00156"/>
    </source>
</evidence>
<reference evidence="4" key="1">
    <citation type="submission" date="2009-09" db="EMBL/GenBank/DDBJ databases">
        <title>The complete chromosome of Sebaldella termitidis ATCC 33386.</title>
        <authorList>
            <consortium name="US DOE Joint Genome Institute (JGI-PGF)"/>
            <person name="Lucas S."/>
            <person name="Copeland A."/>
            <person name="Lapidus A."/>
            <person name="Glavina del Rio T."/>
            <person name="Dalin E."/>
            <person name="Tice H."/>
            <person name="Bruce D."/>
            <person name="Goodwin L."/>
            <person name="Pitluck S."/>
            <person name="Kyrpides N."/>
            <person name="Mavromatis K."/>
            <person name="Ivanova N."/>
            <person name="Mikhailova N."/>
            <person name="Sims D."/>
            <person name="Meincke L."/>
            <person name="Brettin T."/>
            <person name="Detter J.C."/>
            <person name="Han C."/>
            <person name="Larimer F."/>
            <person name="Land M."/>
            <person name="Hauser L."/>
            <person name="Markowitz V."/>
            <person name="Cheng J.F."/>
            <person name="Hugenholtz P."/>
            <person name="Woyke T."/>
            <person name="Wu D."/>
            <person name="Eisen J.A."/>
        </authorList>
    </citation>
    <scope>NUCLEOTIDE SEQUENCE [LARGE SCALE GENOMIC DNA]</scope>
    <source>
        <strain evidence="4">ATCC 33386 / NCTC 11300</strain>
    </source>
</reference>
<dbReference type="KEGG" id="str:Sterm_3051"/>
<proteinExistence type="inferred from homology"/>
<dbReference type="RefSeq" id="WP_012862475.1">
    <property type="nucleotide sequence ID" value="NC_013517.1"/>
</dbReference>
<gene>
    <name evidence="3" type="ordered locus">Sterm_3051</name>
</gene>
<dbReference type="AlphaFoldDB" id="D1ANT9"/>
<dbReference type="EMBL" id="CP001739">
    <property type="protein sequence ID" value="ACZ09893.1"/>
    <property type="molecule type" value="Genomic_DNA"/>
</dbReference>
<feature type="domain" description="Phosphoribosyltransferase" evidence="2">
    <location>
        <begin position="149"/>
        <end position="207"/>
    </location>
</feature>
<dbReference type="InterPro" id="IPR029057">
    <property type="entry name" value="PRTase-like"/>
</dbReference>
<keyword evidence="4" id="KW-1185">Reference proteome</keyword>
<dbReference type="Pfam" id="PF00156">
    <property type="entry name" value="Pribosyltran"/>
    <property type="match status" value="1"/>
</dbReference>
<evidence type="ECO:0000313" key="4">
    <source>
        <dbReference type="Proteomes" id="UP000000845"/>
    </source>
</evidence>
<dbReference type="InterPro" id="IPR000836">
    <property type="entry name" value="PRTase_dom"/>
</dbReference>
<accession>D1ANT9</accession>
<dbReference type="CDD" id="cd06223">
    <property type="entry name" value="PRTases_typeI"/>
    <property type="match status" value="1"/>
</dbReference>
<dbReference type="STRING" id="526218.Sterm_3051"/>
<evidence type="ECO:0000256" key="1">
    <source>
        <dbReference type="ARBA" id="ARBA00008007"/>
    </source>
</evidence>